<evidence type="ECO:0000313" key="5">
    <source>
        <dbReference type="Proteomes" id="UP000288943"/>
    </source>
</evidence>
<evidence type="ECO:0000256" key="1">
    <source>
        <dbReference type="SAM" id="MobiDB-lite"/>
    </source>
</evidence>
<feature type="compositionally biased region" description="Gly residues" evidence="1">
    <location>
        <begin position="191"/>
        <end position="203"/>
    </location>
</feature>
<dbReference type="GeneID" id="95375142"/>
<keyword evidence="2" id="KW-0732">Signal</keyword>
<dbReference type="OrthoDB" id="2967172at2"/>
<dbReference type="Pfam" id="PF14042">
    <property type="entry name" value="DUF4247"/>
    <property type="match status" value="1"/>
</dbReference>
<dbReference type="PROSITE" id="PS51257">
    <property type="entry name" value="PROKAR_LIPOPROTEIN"/>
    <property type="match status" value="1"/>
</dbReference>
<feature type="region of interest" description="Disordered" evidence="1">
    <location>
        <begin position="142"/>
        <end position="235"/>
    </location>
</feature>
<evidence type="ECO:0000313" key="4">
    <source>
        <dbReference type="EMBL" id="QAV17984.1"/>
    </source>
</evidence>
<keyword evidence="6" id="KW-1185">Reference proteome</keyword>
<feature type="chain" id="PRO_5039450363" evidence="2">
    <location>
        <begin position="25"/>
        <end position="235"/>
    </location>
</feature>
<evidence type="ECO:0000256" key="2">
    <source>
        <dbReference type="SAM" id="SignalP"/>
    </source>
</evidence>
<feature type="compositionally biased region" description="Low complexity" evidence="1">
    <location>
        <begin position="216"/>
        <end position="229"/>
    </location>
</feature>
<feature type="compositionally biased region" description="Gly residues" evidence="1">
    <location>
        <begin position="157"/>
        <end position="167"/>
    </location>
</feature>
<dbReference type="EMBL" id="CP026520">
    <property type="protein sequence ID" value="QAV17984.1"/>
    <property type="molecule type" value="Genomic_DNA"/>
</dbReference>
<feature type="signal peptide" evidence="2">
    <location>
        <begin position="1"/>
        <end position="24"/>
    </location>
</feature>
<organism evidence="4 5">
    <name type="scientific">Paenibacillus chitinolyticus</name>
    <dbReference type="NCBI Taxonomy" id="79263"/>
    <lineage>
        <taxon>Bacteria</taxon>
        <taxon>Bacillati</taxon>
        <taxon>Bacillota</taxon>
        <taxon>Bacilli</taxon>
        <taxon>Bacillales</taxon>
        <taxon>Paenibacillaceae</taxon>
        <taxon>Paenibacillus</taxon>
    </lineage>
</organism>
<dbReference type="AlphaFoldDB" id="A0A410WUH5"/>
<dbReference type="RefSeq" id="WP_042230860.1">
    <property type="nucleotide sequence ID" value="NZ_CP026520.1"/>
</dbReference>
<dbReference type="Proteomes" id="UP001527202">
    <property type="component" value="Unassembled WGS sequence"/>
</dbReference>
<gene>
    <name evidence="3" type="ORF">M5X16_04930</name>
    <name evidence="4" type="ORF">PC41400_10015</name>
</gene>
<accession>A0A410WUH5</accession>
<reference evidence="3 6" key="2">
    <citation type="submission" date="2022-05" db="EMBL/GenBank/DDBJ databases">
        <title>Genome Sequencing of Bee-Associated Microbes.</title>
        <authorList>
            <person name="Dunlap C."/>
        </authorList>
    </citation>
    <scope>NUCLEOTIDE SEQUENCE [LARGE SCALE GENOMIC DNA]</scope>
    <source>
        <strain evidence="3 6">NRRL B-23120</strain>
    </source>
</reference>
<dbReference type="EMBL" id="JAMDMJ010000004">
    <property type="protein sequence ID" value="MCY9595121.1"/>
    <property type="molecule type" value="Genomic_DNA"/>
</dbReference>
<dbReference type="InterPro" id="IPR025341">
    <property type="entry name" value="DUF4247"/>
</dbReference>
<proteinExistence type="predicted"/>
<protein>
    <submittedName>
        <fullName evidence="4">DUF4247 domain-containing protein</fullName>
    </submittedName>
</protein>
<evidence type="ECO:0000313" key="6">
    <source>
        <dbReference type="Proteomes" id="UP001527202"/>
    </source>
</evidence>
<evidence type="ECO:0000313" key="3">
    <source>
        <dbReference type="EMBL" id="MCY9595121.1"/>
    </source>
</evidence>
<dbReference type="Proteomes" id="UP000288943">
    <property type="component" value="Chromosome"/>
</dbReference>
<sequence length="235" mass="25217">MNRWTSWISCLLVFVLLTGCAPNAGDFVRQEYNLTSADGSGSNLSKVYTAENKDVPTVAKELAAREKPREISKESQDQMFLLYPDKVINLQRDEQNPANTLVQLDSIQYAREHYSPSFLQTFLTAAMLQSVLGGGFFGNRGASDYRGYRSTPTYRGTPGGYSPGTGTGTTKPPVTSDREGSFRTPGSPSGTTGGIGAGTGAGGRRSEITNPGRTKPGIGTRPGTSGRSGSFKRRR</sequence>
<reference evidence="4 5" key="1">
    <citation type="submission" date="2018-01" db="EMBL/GenBank/DDBJ databases">
        <title>The whole genome sequencing and assembly of Paenibacillus chitinolyticus KCCM 41400 strain.</title>
        <authorList>
            <person name="Kim J.-Y."/>
            <person name="Park M.-K."/>
            <person name="Lee Y.-J."/>
            <person name="Yi H."/>
            <person name="Bahn Y.-S."/>
            <person name="Kim J.F."/>
            <person name="Lee D.-W."/>
        </authorList>
    </citation>
    <scope>NUCLEOTIDE SEQUENCE [LARGE SCALE GENOMIC DNA]</scope>
    <source>
        <strain evidence="4 5">KCCM 41400</strain>
    </source>
</reference>
<name>A0A410WUH5_9BACL</name>
<dbReference type="KEGG" id="pchi:PC41400_10015"/>